<evidence type="ECO:0000256" key="1">
    <source>
        <dbReference type="ARBA" id="ARBA00003145"/>
    </source>
</evidence>
<comment type="caution">
    <text evidence="7">The sequence shown here is derived from an EMBL/GenBank/DDBJ whole genome shotgun (WGS) entry which is preliminary data.</text>
</comment>
<evidence type="ECO:0000256" key="3">
    <source>
        <dbReference type="ARBA" id="ARBA00018392"/>
    </source>
</evidence>
<keyword evidence="8" id="KW-1185">Reference proteome</keyword>
<name>A0A8K0XZE8_9RHOB</name>
<dbReference type="InterPro" id="IPR001736">
    <property type="entry name" value="PLipase_D/transphosphatidylase"/>
</dbReference>
<keyword evidence="4" id="KW-0964">Secreted</keyword>
<dbReference type="GO" id="GO:0032049">
    <property type="term" value="P:cardiolipin biosynthetic process"/>
    <property type="evidence" value="ECO:0007669"/>
    <property type="project" value="UniProtKB-ARBA"/>
</dbReference>
<dbReference type="SUPFAM" id="SSF56024">
    <property type="entry name" value="Phospholipase D/nuclease"/>
    <property type="match status" value="2"/>
</dbReference>
<dbReference type="SMART" id="SM00155">
    <property type="entry name" value="PLDc"/>
    <property type="match status" value="2"/>
</dbReference>
<gene>
    <name evidence="7" type="ORF">JL811_00690</name>
</gene>
<evidence type="ECO:0000259" key="6">
    <source>
        <dbReference type="PROSITE" id="PS50035"/>
    </source>
</evidence>
<evidence type="ECO:0000313" key="7">
    <source>
        <dbReference type="EMBL" id="MBL4915722.1"/>
    </source>
</evidence>
<dbReference type="Proteomes" id="UP000648908">
    <property type="component" value="Unassembled WGS sequence"/>
</dbReference>
<evidence type="ECO:0000256" key="5">
    <source>
        <dbReference type="ARBA" id="ARBA00029594"/>
    </source>
</evidence>
<dbReference type="InterPro" id="IPR025202">
    <property type="entry name" value="PLD-like_dom"/>
</dbReference>
<feature type="domain" description="PLD phosphodiesterase" evidence="6">
    <location>
        <begin position="209"/>
        <end position="236"/>
    </location>
</feature>
<dbReference type="RefSeq" id="WP_202686300.1">
    <property type="nucleotide sequence ID" value="NZ_JAESVN010000001.1"/>
</dbReference>
<comment type="function">
    <text evidence="1">Could be a virulence factor.</text>
</comment>
<reference evidence="7" key="1">
    <citation type="submission" date="2021-01" db="EMBL/GenBank/DDBJ databases">
        <title>Tabrizicola alba sp. nov. a motile alkaliphilic bacterium isolated from a soda lake.</title>
        <authorList>
            <person name="Szuroczki S."/>
            <person name="Abbaszade G."/>
            <person name="Schumann P."/>
            <person name="Toth E."/>
        </authorList>
    </citation>
    <scope>NUCLEOTIDE SEQUENCE</scope>
    <source>
        <strain evidence="7">DMG-N-6</strain>
    </source>
</reference>
<dbReference type="Pfam" id="PF00614">
    <property type="entry name" value="PLDc"/>
    <property type="match status" value="1"/>
</dbReference>
<dbReference type="CDD" id="cd09105">
    <property type="entry name" value="PLDc_vPLD1_2_like_2"/>
    <property type="match status" value="1"/>
</dbReference>
<accession>A0A8K0XZE8</accession>
<dbReference type="GO" id="GO:0030572">
    <property type="term" value="F:phosphatidyltransferase activity"/>
    <property type="evidence" value="ECO:0007669"/>
    <property type="project" value="UniProtKB-ARBA"/>
</dbReference>
<dbReference type="PANTHER" id="PTHR21248">
    <property type="entry name" value="CARDIOLIPIN SYNTHASE"/>
    <property type="match status" value="1"/>
</dbReference>
<evidence type="ECO:0000256" key="2">
    <source>
        <dbReference type="ARBA" id="ARBA00004613"/>
    </source>
</evidence>
<evidence type="ECO:0000313" key="8">
    <source>
        <dbReference type="Proteomes" id="UP000648908"/>
    </source>
</evidence>
<dbReference type="PANTHER" id="PTHR21248:SF12">
    <property type="entry name" value="CARDIOLIPIN SYNTHASE C"/>
    <property type="match status" value="1"/>
</dbReference>
<dbReference type="GO" id="GO:0005576">
    <property type="term" value="C:extracellular region"/>
    <property type="evidence" value="ECO:0007669"/>
    <property type="project" value="UniProtKB-SubCell"/>
</dbReference>
<proteinExistence type="predicted"/>
<comment type="subcellular location">
    <subcellularLocation>
        <location evidence="2">Secreted</location>
    </subcellularLocation>
</comment>
<dbReference type="Gene3D" id="3.30.870.10">
    <property type="entry name" value="Endonuclease Chain A"/>
    <property type="match status" value="2"/>
</dbReference>
<dbReference type="AlphaFoldDB" id="A0A8K0XZE8"/>
<protein>
    <recommendedName>
        <fullName evidence="3">Phospholipase D</fullName>
    </recommendedName>
    <alternativeName>
        <fullName evidence="5">Choline phosphatase</fullName>
    </alternativeName>
</protein>
<feature type="domain" description="PLD phosphodiesterase" evidence="6">
    <location>
        <begin position="443"/>
        <end position="465"/>
    </location>
</feature>
<sequence length="554" mass="62819">MRPPEPGTPEPEVTAADETGSYLPQQDAARRLRVLVTAAEAYPALERAFLEAETEIHGSFLVFDLSTRLRSDEARKIGRTWFDLVVHVLRRGVAIHFTISDVDGIGRPVMHRAAWKSMRMFSAAAAVAGPGARLVVRAARHPARTGLGIRMLIWPYVVKRLFGVARDLNRLPPELRRAALRDMPDAERLMHFAPDGHVRPRIWHLPDLFPLTHHQKLAVIDRRILYIGGLDLDERRFDTPGHRQNADQTWHDVQVMIEGPVALAAQSHLERFLTSVSDSDEDPPRPPFLRTLSRRRTFAPFRFGPARKTTEIAEAHHALIRRSRRLIYLETQYFRDRKLARALARQAAAEPDLELILIIPAAPEEVAFSRRPGSDSRLGEFLQARCLRIVRKAFGRRHLVLSPAQTRPAPALPPLDEDEDIGTDEHGIAERASLKNAPIVYVHAKVSIFDDSAATVSSANLNGRSLYWDTEAGVLLENREDVTYLRDRVMRHWLPDDAEPEFLNPETLLANWRRLAWSNARLAPQDRRGFLLPHDFAAAERFGLPLPIIPEEMV</sequence>
<organism evidence="7 8">
    <name type="scientific">Szabonella alba</name>
    <dbReference type="NCBI Taxonomy" id="2804194"/>
    <lineage>
        <taxon>Bacteria</taxon>
        <taxon>Pseudomonadati</taxon>
        <taxon>Pseudomonadota</taxon>
        <taxon>Alphaproteobacteria</taxon>
        <taxon>Rhodobacterales</taxon>
        <taxon>Paracoccaceae</taxon>
        <taxon>Szabonella</taxon>
    </lineage>
</organism>
<evidence type="ECO:0000256" key="4">
    <source>
        <dbReference type="ARBA" id="ARBA00022525"/>
    </source>
</evidence>
<dbReference type="EMBL" id="JAESVN010000001">
    <property type="protein sequence ID" value="MBL4915722.1"/>
    <property type="molecule type" value="Genomic_DNA"/>
</dbReference>
<dbReference type="Pfam" id="PF13091">
    <property type="entry name" value="PLDc_2"/>
    <property type="match status" value="1"/>
</dbReference>
<dbReference type="PROSITE" id="PS50035">
    <property type="entry name" value="PLD"/>
    <property type="match status" value="2"/>
</dbReference>